<reference evidence="2" key="1">
    <citation type="submission" date="2017-06" db="EMBL/GenBank/DDBJ databases">
        <authorList>
            <person name="Varghese N."/>
            <person name="Submissions S."/>
        </authorList>
    </citation>
    <scope>NUCLEOTIDE SEQUENCE [LARGE SCALE GENOMIC DNA]</scope>
    <source>
        <strain evidence="2">5C</strain>
    </source>
</reference>
<protein>
    <submittedName>
        <fullName evidence="1">Uncharacterized protein</fullName>
    </submittedName>
</protein>
<proteinExistence type="predicted"/>
<sequence>MKITSLNPIIVSNMTEKNLVKTVQSTLEKLGKLKLDQQLQEELTWCLGSYEYDQNPVGVIEKSSKALELLKSKREEHARAVSKKLIEDLEKLVLN</sequence>
<gene>
    <name evidence="1" type="ORF">SAMN06295967_1063</name>
</gene>
<dbReference type="Proteomes" id="UP000198480">
    <property type="component" value="Unassembled WGS sequence"/>
</dbReference>
<dbReference type="AlphaFoldDB" id="A0A239CXG5"/>
<accession>A0A239CXG5</accession>
<evidence type="ECO:0000313" key="2">
    <source>
        <dbReference type="Proteomes" id="UP000198480"/>
    </source>
</evidence>
<evidence type="ECO:0000313" key="1">
    <source>
        <dbReference type="EMBL" id="SNS24747.1"/>
    </source>
</evidence>
<keyword evidence="2" id="KW-1185">Reference proteome</keyword>
<dbReference type="EMBL" id="FZOK01000006">
    <property type="protein sequence ID" value="SNS24747.1"/>
    <property type="molecule type" value="Genomic_DNA"/>
</dbReference>
<organism evidence="1 2">
    <name type="scientific">Belliella buryatensis</name>
    <dbReference type="NCBI Taxonomy" id="1500549"/>
    <lineage>
        <taxon>Bacteria</taxon>
        <taxon>Pseudomonadati</taxon>
        <taxon>Bacteroidota</taxon>
        <taxon>Cytophagia</taxon>
        <taxon>Cytophagales</taxon>
        <taxon>Cyclobacteriaceae</taxon>
        <taxon>Belliella</taxon>
    </lineage>
</organism>
<name>A0A239CXG5_9BACT</name>